<feature type="transmembrane region" description="Helical" evidence="1">
    <location>
        <begin position="58"/>
        <end position="84"/>
    </location>
</feature>
<feature type="transmembrane region" description="Helical" evidence="1">
    <location>
        <begin position="105"/>
        <end position="131"/>
    </location>
</feature>
<keyword evidence="4" id="KW-1185">Reference proteome</keyword>
<evidence type="ECO:0000259" key="2">
    <source>
        <dbReference type="Pfam" id="PF01433"/>
    </source>
</evidence>
<feature type="transmembrane region" description="Helical" evidence="1">
    <location>
        <begin position="329"/>
        <end position="350"/>
    </location>
</feature>
<feature type="transmembrane region" description="Helical" evidence="1">
    <location>
        <begin position="479"/>
        <end position="496"/>
    </location>
</feature>
<dbReference type="Proteomes" id="UP000488936">
    <property type="component" value="Unassembled WGS sequence"/>
</dbReference>
<feature type="transmembrane region" description="Helical" evidence="1">
    <location>
        <begin position="529"/>
        <end position="551"/>
    </location>
</feature>
<reference evidence="3 4" key="1">
    <citation type="journal article" date="2006" name="Int. J. Syst. Evol. Microbiol.">
        <title>Myroides pelagicus sp. nov., isolated from seawater in Thailand.</title>
        <authorList>
            <person name="Yoon J."/>
            <person name="Maneerat S."/>
            <person name="Kawai F."/>
            <person name="Yokota A."/>
        </authorList>
    </citation>
    <scope>NUCLEOTIDE SEQUENCE [LARGE SCALE GENOMIC DNA]</scope>
    <source>
        <strain evidence="3 4">SM1T</strain>
    </source>
</reference>
<name>A0A7K1GLR6_9FLAO</name>
<dbReference type="GO" id="GO:0008270">
    <property type="term" value="F:zinc ion binding"/>
    <property type="evidence" value="ECO:0007669"/>
    <property type="project" value="InterPro"/>
</dbReference>
<dbReference type="AlphaFoldDB" id="A0A7K1GLR6"/>
<dbReference type="InterPro" id="IPR014782">
    <property type="entry name" value="Peptidase_M1_dom"/>
</dbReference>
<dbReference type="Pfam" id="PF01433">
    <property type="entry name" value="Peptidase_M1"/>
    <property type="match status" value="1"/>
</dbReference>
<feature type="transmembrane region" description="Helical" evidence="1">
    <location>
        <begin position="370"/>
        <end position="388"/>
    </location>
</feature>
<proteinExistence type="predicted"/>
<evidence type="ECO:0000256" key="1">
    <source>
        <dbReference type="SAM" id="Phobius"/>
    </source>
</evidence>
<dbReference type="GO" id="GO:0008237">
    <property type="term" value="F:metallopeptidase activity"/>
    <property type="evidence" value="ECO:0007669"/>
    <property type="project" value="InterPro"/>
</dbReference>
<keyword evidence="1" id="KW-0472">Membrane</keyword>
<accession>A0A7K1GLR6</accession>
<dbReference type="EMBL" id="WMJY01000014">
    <property type="protein sequence ID" value="MTH29766.1"/>
    <property type="molecule type" value="Genomic_DNA"/>
</dbReference>
<feature type="transmembrane region" description="Helical" evidence="1">
    <location>
        <begin position="179"/>
        <end position="196"/>
    </location>
</feature>
<dbReference type="RefSeq" id="WP_155035762.1">
    <property type="nucleotide sequence ID" value="NZ_JAYMMG010000004.1"/>
</dbReference>
<feature type="transmembrane region" description="Helical" evidence="1">
    <location>
        <begin position="248"/>
        <end position="268"/>
    </location>
</feature>
<keyword evidence="1" id="KW-0812">Transmembrane</keyword>
<dbReference type="InterPro" id="IPR027268">
    <property type="entry name" value="Peptidase_M4/M1_CTD_sf"/>
</dbReference>
<keyword evidence="1" id="KW-1133">Transmembrane helix</keyword>
<evidence type="ECO:0000313" key="3">
    <source>
        <dbReference type="EMBL" id="MTH29766.1"/>
    </source>
</evidence>
<dbReference type="SUPFAM" id="SSF55486">
    <property type="entry name" value="Metalloproteases ('zincins'), catalytic domain"/>
    <property type="match status" value="1"/>
</dbReference>
<protein>
    <recommendedName>
        <fullName evidence="2">Peptidase M1 membrane alanine aminopeptidase domain-containing protein</fullName>
    </recommendedName>
</protein>
<feature type="transmembrane region" description="Helical" evidence="1">
    <location>
        <begin position="409"/>
        <end position="435"/>
    </location>
</feature>
<comment type="caution">
    <text evidence="3">The sequence shown here is derived from an EMBL/GenBank/DDBJ whole genome shotgun (WGS) entry which is preliminary data.</text>
</comment>
<evidence type="ECO:0000313" key="4">
    <source>
        <dbReference type="Proteomes" id="UP000488936"/>
    </source>
</evidence>
<sequence>MFGTIFSFELKRWFKGWVFYVYVVLFFAMAFFGMAASIGVFDQGTATTSSLLKMNSPLMLNSLIESFNSLLYFLFPSIIGTAIYRDYKYNVHHILYSYSFSKFDYLAGKFLSAFTVTLIISVMMGVGAYLATLSPMANSTLVGPNTLWNYLQVYLYIIIPNMLLMGAIVFVLVTLSRNIYIGFVFILAMMIFKGFINSLAGEEEHRVIASILDPSAQQALRYYTQYWTIYDINFSDLPLEKWFVYNRLVWLAISVVFLLFSGSVFQFSQTGFTFSLKKKVKGERLTKNNFGGIIPIDLPKVNYSFTTGQYWNNVFAFTKVDYKYLVKNNIFLILASIGLLFMILVSSFAMKMYGTETLPLTRQILLVPGSTFQFFIIINTFLGAGLLIQRGSLSRMDLIVDATATPNWVFFLSKFFALILMQLTLLLVIVVAGFGIQIYHGYYNFEIGLYLKSLVGFTWIGFIIWALMSIAIQNVFKNYVFGFFALLAISIVWPLIDKIGIEQLMFYFNELPTPTYSDLDGFGSGTSKFIIYAIYWMLFVAFLSCLTLLFWRRGVFSSFKERWSVAKERATSSVIIPMAVFGMSFIAMGGYLYYDSTVLNDYRSSKDEELLTVDIEKKYKKYEKLVQPRIVDTKVDMDIYPDTRDFKASGAYILKNKSTQVIDTLLVNYRSEYLNEISIEGGELIANDSISGYQFYKLKKRLQPNDSIQFSFVVKNKPNTLLHANSPILENGTFINNGLFPHIGYQRGQELSDNEVRKKYDLPERERMAEQTDQEALQNTYIASDADWITFETTVSTAGDQIAIAPGYLEKQWTEGGRNYFHYKMDQKMLSFFAYNSARYEVKRDKWNDVNIEIYYNKDHDYNIDRMINGVKQSLAYYSENFSPYQHKQVRIIEFPLTLGSFAQSFANTIPFSETIGFIAKVDDSNDNAVDYPFSVTSHEVAHQWWAHQVIGANVKGATMMSESLSEYSSLKVLEHRYGKGQMRKFLKDALDRYLGGRRSESNKELPLMYNENQQYIHYNKGALVFYAMSDFLGEEHLNNVLKRYIEKVGFQDAPYTVAKELVDDIYVATPDSLKYLVKDMFETITLYDNYIDNVEVKELEGGKYEVKIKAIVSKYRSGEKGEKLFDDGDGKTITFKKEKQEEEIQSLPLADYIEIGIFSSTQSILDKKEKTGEEKVLYLQKVKVDKVNNEFTIIVDEKPTEVGIDPYNKLIDTRSYDNRRKL</sequence>
<feature type="transmembrane region" description="Helical" evidence="1">
    <location>
        <begin position="17"/>
        <end position="38"/>
    </location>
</feature>
<feature type="transmembrane region" description="Helical" evidence="1">
    <location>
        <begin position="151"/>
        <end position="172"/>
    </location>
</feature>
<dbReference type="OrthoDB" id="100605at2"/>
<feature type="transmembrane region" description="Helical" evidence="1">
    <location>
        <begin position="572"/>
        <end position="594"/>
    </location>
</feature>
<feature type="transmembrane region" description="Helical" evidence="1">
    <location>
        <begin position="447"/>
        <end position="467"/>
    </location>
</feature>
<dbReference type="Gene3D" id="1.10.390.10">
    <property type="entry name" value="Neutral Protease Domain 2"/>
    <property type="match status" value="1"/>
</dbReference>
<feature type="domain" description="Peptidase M1 membrane alanine aminopeptidase" evidence="2">
    <location>
        <begin position="872"/>
        <end position="1075"/>
    </location>
</feature>
<gene>
    <name evidence="3" type="ORF">GJV77_07525</name>
</gene>
<organism evidence="3 4">
    <name type="scientific">Myroides pelagicus</name>
    <dbReference type="NCBI Taxonomy" id="270914"/>
    <lineage>
        <taxon>Bacteria</taxon>
        <taxon>Pseudomonadati</taxon>
        <taxon>Bacteroidota</taxon>
        <taxon>Flavobacteriia</taxon>
        <taxon>Flavobacteriales</taxon>
        <taxon>Flavobacteriaceae</taxon>
        <taxon>Myroides</taxon>
    </lineage>
</organism>